<dbReference type="Pfam" id="PF08013">
    <property type="entry name" value="GatZ_KbaZ-like"/>
    <property type="match status" value="1"/>
</dbReference>
<dbReference type="InterPro" id="IPR050303">
    <property type="entry name" value="GatZ_KbaZ_carbometab"/>
</dbReference>
<dbReference type="Proteomes" id="UP001549366">
    <property type="component" value="Unassembled WGS sequence"/>
</dbReference>
<dbReference type="InterPro" id="IPR013785">
    <property type="entry name" value="Aldolase_TIM"/>
</dbReference>
<dbReference type="Gene3D" id="3.20.20.70">
    <property type="entry name" value="Aldolase class I"/>
    <property type="match status" value="1"/>
</dbReference>
<proteinExistence type="predicted"/>
<organism evidence="2 3">
    <name type="scientific">Endozoicomonas lisbonensis</name>
    <dbReference type="NCBI Taxonomy" id="3120522"/>
    <lineage>
        <taxon>Bacteria</taxon>
        <taxon>Pseudomonadati</taxon>
        <taxon>Pseudomonadota</taxon>
        <taxon>Gammaproteobacteria</taxon>
        <taxon>Oceanospirillales</taxon>
        <taxon>Endozoicomonadaceae</taxon>
        <taxon>Endozoicomonas</taxon>
    </lineage>
</organism>
<accession>A0ABV2SCE2</accession>
<dbReference type="PANTHER" id="PTHR32502">
    <property type="entry name" value="N-ACETYLGALACTOSAMINE PERMEASE II COMPONENT-RELATED"/>
    <property type="match status" value="1"/>
</dbReference>
<protein>
    <submittedName>
        <fullName evidence="2">D-tagatose-1,6-bisphosphate aldolase subunit GatZ/KbaZ</fullName>
    </submittedName>
</protein>
<gene>
    <name evidence="2" type="ORF">V5J35_000053</name>
</gene>
<reference evidence="2 3" key="1">
    <citation type="submission" date="2024-06" db="EMBL/GenBank/DDBJ databases">
        <title>Genomic Encyclopedia of Type Strains, Phase V (KMG-V): Genome sequencing to study the core and pangenomes of soil and plant-associated prokaryotes.</title>
        <authorList>
            <person name="Whitman W."/>
        </authorList>
    </citation>
    <scope>NUCLEOTIDE SEQUENCE [LARGE SCALE GENOMIC DNA]</scope>
    <source>
        <strain evidence="2 3">NE40</strain>
    </source>
</reference>
<name>A0ABV2SCE2_9GAMM</name>
<sequence>MTLQDIIAAHRQGQQKGIYSVCSSHPLVIEAAILQAQNDNAPVLIESTSNQVNQYGGYTGMQPADFRDYVYGIGEKLGFPREQIWLGGDHLGPNCWQNEPAEQAMSKSKVLIEAYVAAGFRKIHLDASMSCAGDPVPLSDETVARRAAELCRVAEQTALKCFGASEVTYVIGTEVPVPGGESDTIEALQVTSPEAARYTLECHKTLFQQAGLSDAWERVIGLVVQPGVEFDHTTVVNYKPDSAQALSQFIETVPNIVYEAHSTDYQTPLAYKALVRDHFAILKVGPQLTFAMREALFGLAAIEEHCVSETKRSNIRQVVDSLMLANPDHWQKYYTGDAQQQAFSRRFSYSDRIRYYWNQSEAVEAIDHLLLNLEETGIPQPLLSQYLPGQYQAIRDGRLNPDVRTLVHWHIQQVLGDYGEACHGQ</sequence>
<dbReference type="PIRSF" id="PIRSF009264">
    <property type="entry name" value="TagBP_ald_AgaZ"/>
    <property type="match status" value="1"/>
</dbReference>
<keyword evidence="3" id="KW-1185">Reference proteome</keyword>
<dbReference type="NCBIfam" id="NF011626">
    <property type="entry name" value="PRK15052.1"/>
    <property type="match status" value="1"/>
</dbReference>
<dbReference type="Gene3D" id="1.10.400.20">
    <property type="entry name" value="putative tagatose 6-phosphate kinase domain like"/>
    <property type="match status" value="1"/>
</dbReference>
<comment type="caution">
    <text evidence="2">The sequence shown here is derived from an EMBL/GenBank/DDBJ whole genome shotgun (WGS) entry which is preliminary data.</text>
</comment>
<dbReference type="InterPro" id="IPR012062">
    <property type="entry name" value="GatZ/KbaZ-like"/>
</dbReference>
<evidence type="ECO:0000256" key="1">
    <source>
        <dbReference type="ARBA" id="ARBA00005191"/>
    </source>
</evidence>
<evidence type="ECO:0000313" key="3">
    <source>
        <dbReference type="Proteomes" id="UP001549366"/>
    </source>
</evidence>
<dbReference type="RefSeq" id="WP_354011663.1">
    <property type="nucleotide sequence ID" value="NZ_JBEWTA010000003.1"/>
</dbReference>
<dbReference type="EMBL" id="JBEWTB010000001">
    <property type="protein sequence ID" value="MET4754861.1"/>
    <property type="molecule type" value="Genomic_DNA"/>
</dbReference>
<comment type="pathway">
    <text evidence="1">Carbohydrate metabolism; D-tagatose 6-phosphate degradation; D-glyceraldehyde 3-phosphate and glycerone phosphate from D-tagatose 6-phosphate: step 2/2.</text>
</comment>
<evidence type="ECO:0000313" key="2">
    <source>
        <dbReference type="EMBL" id="MET4754861.1"/>
    </source>
</evidence>
<dbReference type="PANTHER" id="PTHR32502:SF2">
    <property type="entry name" value="D-TAGATOSE-1,6-BISPHOSPHATE ALDOLASE SUBUNIT KBAZ"/>
    <property type="match status" value="1"/>
</dbReference>
<dbReference type="SUPFAM" id="SSF51569">
    <property type="entry name" value="Aldolase"/>
    <property type="match status" value="1"/>
</dbReference>
<dbReference type="NCBIfam" id="TIGR02810">
    <property type="entry name" value="agaZ_gatZ"/>
    <property type="match status" value="1"/>
</dbReference>